<dbReference type="Bgee" id="ENSOANG00000042307">
    <property type="expression patterns" value="Expressed in ovary and 1 other cell type or tissue"/>
</dbReference>
<keyword evidence="4" id="KW-1003">Cell membrane</keyword>
<dbReference type="FunCoup" id="A0A6I8NAQ0">
    <property type="interactions" value="61"/>
</dbReference>
<reference evidence="11" key="2">
    <citation type="submission" date="2025-08" db="UniProtKB">
        <authorList>
            <consortium name="Ensembl"/>
        </authorList>
    </citation>
    <scope>IDENTIFICATION</scope>
    <source>
        <strain evidence="11">Glennie</strain>
    </source>
</reference>
<dbReference type="AlphaFoldDB" id="A0A6I8NAQ0"/>
<dbReference type="GeneTree" id="ENSGT00390000010077"/>
<dbReference type="Proteomes" id="UP000002279">
    <property type="component" value="Chromosome 10"/>
</dbReference>
<dbReference type="PANTHER" id="PTHR47394">
    <property type="entry name" value="SMALL CELL ADHESION GLYCOPROTEIN"/>
    <property type="match status" value="1"/>
</dbReference>
<keyword evidence="7 10" id="KW-0472">Membrane</keyword>
<comment type="similarity">
    <text evidence="3">Belongs to the SMAGP family.</text>
</comment>
<dbReference type="InterPro" id="IPR043243">
    <property type="entry name" value="SMAGP"/>
</dbReference>
<protein>
    <submittedName>
        <fullName evidence="11">Small cell adhesion glycoprotein</fullName>
    </submittedName>
</protein>
<name>A0A6I8NAQ0_ORNAN</name>
<feature type="region of interest" description="Disordered" evidence="9">
    <location>
        <begin position="92"/>
        <end position="114"/>
    </location>
</feature>
<evidence type="ECO:0000256" key="10">
    <source>
        <dbReference type="SAM" id="Phobius"/>
    </source>
</evidence>
<sequence>MAKGRGGMRGSVLPATDRTSDPHFLAPAGGVLPTSPLAKATDTSSGDDTANTAVIAVVITVVFVTMISALVVIIIYLYKNKGTYVTYEAPEEGPTASVQMESSGPKAGKEEYFI</sequence>
<evidence type="ECO:0000256" key="8">
    <source>
        <dbReference type="ARBA" id="ARBA00023329"/>
    </source>
</evidence>
<keyword evidence="6 10" id="KW-1133">Transmembrane helix</keyword>
<dbReference type="Ensembl" id="ENSOANT00000073547.1">
    <property type="protein sequence ID" value="ENSOANP00000038242.1"/>
    <property type="gene ID" value="ENSOANG00000042307.1"/>
</dbReference>
<comment type="subcellular location">
    <subcellularLocation>
        <location evidence="1">Cell membrane</location>
        <topology evidence="1">Single-pass type III membrane protein</topology>
    </subcellularLocation>
    <subcellularLocation>
        <location evidence="2">Cytoplasmic vesicle membrane</location>
        <topology evidence="2">Single-pass type III membrane protein</topology>
    </subcellularLocation>
</comment>
<accession>A0A6I8NAQ0</accession>
<keyword evidence="5 10" id="KW-0812">Transmembrane</keyword>
<evidence type="ECO:0000256" key="6">
    <source>
        <dbReference type="ARBA" id="ARBA00022989"/>
    </source>
</evidence>
<evidence type="ECO:0000313" key="11">
    <source>
        <dbReference type="Ensembl" id="ENSOANP00000038242.1"/>
    </source>
</evidence>
<proteinExistence type="inferred from homology"/>
<dbReference type="OMA" id="DPHFLAP"/>
<evidence type="ECO:0000256" key="2">
    <source>
        <dbReference type="ARBA" id="ARBA00004497"/>
    </source>
</evidence>
<reference evidence="11" key="3">
    <citation type="submission" date="2025-09" db="UniProtKB">
        <authorList>
            <consortium name="Ensembl"/>
        </authorList>
    </citation>
    <scope>IDENTIFICATION</scope>
    <source>
        <strain evidence="11">Glennie</strain>
    </source>
</reference>
<evidence type="ECO:0000256" key="7">
    <source>
        <dbReference type="ARBA" id="ARBA00023136"/>
    </source>
</evidence>
<evidence type="ECO:0000313" key="12">
    <source>
        <dbReference type="Proteomes" id="UP000002279"/>
    </source>
</evidence>
<dbReference type="GO" id="GO:0005886">
    <property type="term" value="C:plasma membrane"/>
    <property type="evidence" value="ECO:0007669"/>
    <property type="project" value="UniProtKB-SubCell"/>
</dbReference>
<dbReference type="GO" id="GO:0030659">
    <property type="term" value="C:cytoplasmic vesicle membrane"/>
    <property type="evidence" value="ECO:0007669"/>
    <property type="project" value="UniProtKB-SubCell"/>
</dbReference>
<gene>
    <name evidence="11" type="primary">SMAGP</name>
</gene>
<evidence type="ECO:0000256" key="1">
    <source>
        <dbReference type="ARBA" id="ARBA00004361"/>
    </source>
</evidence>
<organism evidence="11 12">
    <name type="scientific">Ornithorhynchus anatinus</name>
    <name type="common">Duckbill platypus</name>
    <dbReference type="NCBI Taxonomy" id="9258"/>
    <lineage>
        <taxon>Eukaryota</taxon>
        <taxon>Metazoa</taxon>
        <taxon>Chordata</taxon>
        <taxon>Craniata</taxon>
        <taxon>Vertebrata</taxon>
        <taxon>Euteleostomi</taxon>
        <taxon>Mammalia</taxon>
        <taxon>Monotremata</taxon>
        <taxon>Ornithorhynchidae</taxon>
        <taxon>Ornithorhynchus</taxon>
    </lineage>
</organism>
<dbReference type="InParanoid" id="A0A6I8NAQ0"/>
<evidence type="ECO:0000256" key="9">
    <source>
        <dbReference type="SAM" id="MobiDB-lite"/>
    </source>
</evidence>
<dbReference type="PANTHER" id="PTHR47394:SF1">
    <property type="entry name" value="SMALL CELL ADHESION GLYCOPROTEIN"/>
    <property type="match status" value="1"/>
</dbReference>
<evidence type="ECO:0000256" key="3">
    <source>
        <dbReference type="ARBA" id="ARBA00010017"/>
    </source>
</evidence>
<keyword evidence="12" id="KW-1185">Reference proteome</keyword>
<feature type="region of interest" description="Disordered" evidence="9">
    <location>
        <begin position="1"/>
        <end position="48"/>
    </location>
</feature>
<feature type="transmembrane region" description="Helical" evidence="10">
    <location>
        <begin position="53"/>
        <end position="78"/>
    </location>
</feature>
<evidence type="ECO:0000256" key="5">
    <source>
        <dbReference type="ARBA" id="ARBA00022692"/>
    </source>
</evidence>
<keyword evidence="8" id="KW-0968">Cytoplasmic vesicle</keyword>
<evidence type="ECO:0000256" key="4">
    <source>
        <dbReference type="ARBA" id="ARBA00022475"/>
    </source>
</evidence>
<reference evidence="11 12" key="1">
    <citation type="journal article" date="2008" name="Nature">
        <title>Genome analysis of the platypus reveals unique signatures of evolution.</title>
        <authorList>
            <person name="Warren W.C."/>
            <person name="Hillier L.W."/>
            <person name="Marshall Graves J.A."/>
            <person name="Birney E."/>
            <person name="Ponting C.P."/>
            <person name="Grutzner F."/>
            <person name="Belov K."/>
            <person name="Miller W."/>
            <person name="Clarke L."/>
            <person name="Chinwalla A.T."/>
            <person name="Yang S.P."/>
            <person name="Heger A."/>
            <person name="Locke D.P."/>
            <person name="Miethke P."/>
            <person name="Waters P.D."/>
            <person name="Veyrunes F."/>
            <person name="Fulton L."/>
            <person name="Fulton B."/>
            <person name="Graves T."/>
            <person name="Wallis J."/>
            <person name="Puente X.S."/>
            <person name="Lopez-Otin C."/>
            <person name="Ordonez G.R."/>
            <person name="Eichler E.E."/>
            <person name="Chen L."/>
            <person name="Cheng Z."/>
            <person name="Deakin J.E."/>
            <person name="Alsop A."/>
            <person name="Thompson K."/>
            <person name="Kirby P."/>
            <person name="Papenfuss A.T."/>
            <person name="Wakefield M.J."/>
            <person name="Olender T."/>
            <person name="Lancet D."/>
            <person name="Huttley G.A."/>
            <person name="Smit A.F."/>
            <person name="Pask A."/>
            <person name="Temple-Smith P."/>
            <person name="Batzer M.A."/>
            <person name="Walker J.A."/>
            <person name="Konkel M.K."/>
            <person name="Harris R.S."/>
            <person name="Whittington C.M."/>
            <person name="Wong E.S."/>
            <person name="Gemmell N.J."/>
            <person name="Buschiazzo E."/>
            <person name="Vargas Jentzsch I.M."/>
            <person name="Merkel A."/>
            <person name="Schmitz J."/>
            <person name="Zemann A."/>
            <person name="Churakov G."/>
            <person name="Kriegs J.O."/>
            <person name="Brosius J."/>
            <person name="Murchison E.P."/>
            <person name="Sachidanandam R."/>
            <person name="Smith C."/>
            <person name="Hannon G.J."/>
            <person name="Tsend-Ayush E."/>
            <person name="McMillan D."/>
            <person name="Attenborough R."/>
            <person name="Rens W."/>
            <person name="Ferguson-Smith M."/>
            <person name="Lefevre C.M."/>
            <person name="Sharp J.A."/>
            <person name="Nicholas K.R."/>
            <person name="Ray D.A."/>
            <person name="Kube M."/>
            <person name="Reinhardt R."/>
            <person name="Pringle T.H."/>
            <person name="Taylor J."/>
            <person name="Jones R.C."/>
            <person name="Nixon B."/>
            <person name="Dacheux J.L."/>
            <person name="Niwa H."/>
            <person name="Sekita Y."/>
            <person name="Huang X."/>
            <person name="Stark A."/>
            <person name="Kheradpour P."/>
            <person name="Kellis M."/>
            <person name="Flicek P."/>
            <person name="Chen Y."/>
            <person name="Webber C."/>
            <person name="Hardison R."/>
            <person name="Nelson J."/>
            <person name="Hallsworth-Pepin K."/>
            <person name="Delehaunty K."/>
            <person name="Markovic C."/>
            <person name="Minx P."/>
            <person name="Feng Y."/>
            <person name="Kremitzki C."/>
            <person name="Mitreva M."/>
            <person name="Glasscock J."/>
            <person name="Wylie T."/>
            <person name="Wohldmann P."/>
            <person name="Thiru P."/>
            <person name="Nhan M.N."/>
            <person name="Pohl C.S."/>
            <person name="Smith S.M."/>
            <person name="Hou S."/>
            <person name="Nefedov M."/>
            <person name="de Jong P.J."/>
            <person name="Renfree M.B."/>
            <person name="Mardis E.R."/>
            <person name="Wilson R.K."/>
        </authorList>
    </citation>
    <scope>NUCLEOTIDE SEQUENCE [LARGE SCALE GENOMIC DNA]</scope>
    <source>
        <strain evidence="11 12">Glennie</strain>
    </source>
</reference>